<dbReference type="OrthoDB" id="9803773at2"/>
<protein>
    <recommendedName>
        <fullName evidence="12 13">DNA primase</fullName>
        <ecNumber evidence="12">2.7.7.101</ecNumber>
    </recommendedName>
</protein>
<keyword evidence="8 12" id="KW-0862">Zinc</keyword>
<dbReference type="Pfam" id="PF08275">
    <property type="entry name" value="DNAG_N"/>
    <property type="match status" value="1"/>
</dbReference>
<reference evidence="16 17" key="1">
    <citation type="submission" date="2016-10" db="EMBL/GenBank/DDBJ databases">
        <authorList>
            <person name="de Groot N.N."/>
        </authorList>
    </citation>
    <scope>NUCLEOTIDE SEQUENCE [LARGE SCALE GENOMIC DNA]</scope>
    <source>
        <strain evidence="16 17">DSM 23310</strain>
    </source>
</reference>
<comment type="catalytic activity">
    <reaction evidence="12">
        <text>ssDNA + n NTP = ssDNA/pppN(pN)n-1 hybrid + (n-1) diphosphate.</text>
        <dbReference type="EC" id="2.7.7.101"/>
    </reaction>
</comment>
<dbReference type="InterPro" id="IPR013264">
    <property type="entry name" value="DNAG_N"/>
</dbReference>
<dbReference type="Gene3D" id="3.40.1360.10">
    <property type="match status" value="1"/>
</dbReference>
<dbReference type="PANTHER" id="PTHR30313">
    <property type="entry name" value="DNA PRIMASE"/>
    <property type="match status" value="1"/>
</dbReference>
<dbReference type="Pfam" id="PF01807">
    <property type="entry name" value="Zn_ribbon_DnaG"/>
    <property type="match status" value="1"/>
</dbReference>
<keyword evidence="1 12" id="KW-0240">DNA-directed RNA polymerase</keyword>
<dbReference type="InterPro" id="IPR002694">
    <property type="entry name" value="Znf_CHC2"/>
</dbReference>
<dbReference type="Pfam" id="PF10410">
    <property type="entry name" value="DnaB_bind"/>
    <property type="match status" value="1"/>
</dbReference>
<keyword evidence="2 12" id="KW-0639">Primosome</keyword>
<dbReference type="InterPro" id="IPR030846">
    <property type="entry name" value="DnaG_bac"/>
</dbReference>
<dbReference type="Proteomes" id="UP000198828">
    <property type="component" value="Unassembled WGS sequence"/>
</dbReference>
<keyword evidence="3 12" id="KW-0808">Transferase</keyword>
<dbReference type="EC" id="2.7.7.101" evidence="12"/>
<dbReference type="Gene3D" id="1.10.860.10">
    <property type="entry name" value="DNAb Helicase, Chain A"/>
    <property type="match status" value="1"/>
</dbReference>
<evidence type="ECO:0000313" key="16">
    <source>
        <dbReference type="EMBL" id="SDW37357.1"/>
    </source>
</evidence>
<evidence type="ECO:0000256" key="13">
    <source>
        <dbReference type="PIRNR" id="PIRNR002811"/>
    </source>
</evidence>
<feature type="domain" description="Toprim" evidence="15">
    <location>
        <begin position="255"/>
        <end position="336"/>
    </location>
</feature>
<keyword evidence="10 12" id="KW-0238">DNA-binding</keyword>
<dbReference type="Pfam" id="PF13155">
    <property type="entry name" value="Toprim_2"/>
    <property type="match status" value="1"/>
</dbReference>
<evidence type="ECO:0000313" key="17">
    <source>
        <dbReference type="Proteomes" id="UP000198828"/>
    </source>
</evidence>
<dbReference type="PANTHER" id="PTHR30313:SF2">
    <property type="entry name" value="DNA PRIMASE"/>
    <property type="match status" value="1"/>
</dbReference>
<evidence type="ECO:0000256" key="8">
    <source>
        <dbReference type="ARBA" id="ARBA00022833"/>
    </source>
</evidence>
<dbReference type="Gene3D" id="3.90.580.10">
    <property type="entry name" value="Zinc finger, CHC2-type domain"/>
    <property type="match status" value="1"/>
</dbReference>
<dbReference type="InterPro" id="IPR006295">
    <property type="entry name" value="DNA_primase_DnaG"/>
</dbReference>
<gene>
    <name evidence="12" type="primary">dnaG</name>
    <name evidence="16" type="ORF">SAMN05660923_00600</name>
</gene>
<evidence type="ECO:0000256" key="5">
    <source>
        <dbReference type="ARBA" id="ARBA00022705"/>
    </source>
</evidence>
<evidence type="ECO:0000256" key="10">
    <source>
        <dbReference type="ARBA" id="ARBA00023125"/>
    </source>
</evidence>
<comment type="subunit">
    <text evidence="12">Monomer. Interacts with DnaB.</text>
</comment>
<dbReference type="AlphaFoldDB" id="A0A1H2T0P4"/>
<dbReference type="GO" id="GO:0006269">
    <property type="term" value="P:DNA replication, synthesis of primer"/>
    <property type="evidence" value="ECO:0007669"/>
    <property type="project" value="UniProtKB-UniRule"/>
</dbReference>
<organism evidence="16 17">
    <name type="scientific">Tepidimicrobium xylanilyticum</name>
    <dbReference type="NCBI Taxonomy" id="1123352"/>
    <lineage>
        <taxon>Bacteria</taxon>
        <taxon>Bacillati</taxon>
        <taxon>Bacillota</taxon>
        <taxon>Tissierellia</taxon>
        <taxon>Tissierellales</taxon>
        <taxon>Tepidimicrobiaceae</taxon>
        <taxon>Tepidimicrobium</taxon>
    </lineage>
</organism>
<evidence type="ECO:0000256" key="3">
    <source>
        <dbReference type="ARBA" id="ARBA00022679"/>
    </source>
</evidence>
<dbReference type="InterPro" id="IPR016136">
    <property type="entry name" value="DNA_helicase_N/primase_C"/>
</dbReference>
<dbReference type="InterPro" id="IPR036977">
    <property type="entry name" value="DNA_primase_Znf_CHC2"/>
</dbReference>
<dbReference type="GO" id="GO:0005737">
    <property type="term" value="C:cytoplasm"/>
    <property type="evidence" value="ECO:0007669"/>
    <property type="project" value="TreeGrafter"/>
</dbReference>
<dbReference type="SUPFAM" id="SSF57783">
    <property type="entry name" value="Zinc beta-ribbon"/>
    <property type="match status" value="1"/>
</dbReference>
<dbReference type="GO" id="GO:0003677">
    <property type="term" value="F:DNA binding"/>
    <property type="evidence" value="ECO:0007669"/>
    <property type="project" value="UniProtKB-KW"/>
</dbReference>
<dbReference type="CDD" id="cd03364">
    <property type="entry name" value="TOPRIM_DnaG_primases"/>
    <property type="match status" value="1"/>
</dbReference>
<feature type="zinc finger region" description="CHC2-type" evidence="12 14">
    <location>
        <begin position="40"/>
        <end position="64"/>
    </location>
</feature>
<keyword evidence="11 12" id="KW-0804">Transcription</keyword>
<evidence type="ECO:0000256" key="4">
    <source>
        <dbReference type="ARBA" id="ARBA00022695"/>
    </source>
</evidence>
<keyword evidence="4 12" id="KW-0548">Nucleotidyltransferase</keyword>
<keyword evidence="5 12" id="KW-0235">DNA replication</keyword>
<dbReference type="GO" id="GO:0008270">
    <property type="term" value="F:zinc ion binding"/>
    <property type="evidence" value="ECO:0007669"/>
    <property type="project" value="UniProtKB-UniRule"/>
</dbReference>
<dbReference type="GO" id="GO:0003899">
    <property type="term" value="F:DNA-directed RNA polymerase activity"/>
    <property type="evidence" value="ECO:0007669"/>
    <property type="project" value="UniProtKB-UniRule"/>
</dbReference>
<evidence type="ECO:0000256" key="7">
    <source>
        <dbReference type="ARBA" id="ARBA00022771"/>
    </source>
</evidence>
<dbReference type="InterPro" id="IPR050219">
    <property type="entry name" value="DnaG_primase"/>
</dbReference>
<keyword evidence="17" id="KW-1185">Reference proteome</keyword>
<comment type="similarity">
    <text evidence="12 13">Belongs to the DnaG primase family.</text>
</comment>
<comment type="domain">
    <text evidence="12">Contains an N-terminal zinc-binding domain, a central core domain that contains the primase activity, and a C-terminal DnaB-binding domain.</text>
</comment>
<accession>A0A1H2T0P4</accession>
<dbReference type="RefSeq" id="WP_093750729.1">
    <property type="nucleotide sequence ID" value="NZ_FNNG01000002.1"/>
</dbReference>
<dbReference type="FunFam" id="3.40.1360.10:FF:000002">
    <property type="entry name" value="DNA primase"/>
    <property type="match status" value="1"/>
</dbReference>
<keyword evidence="7 12" id="KW-0863">Zinc-finger</keyword>
<dbReference type="FunFam" id="3.90.580.10:FF:000001">
    <property type="entry name" value="DNA primase"/>
    <property type="match status" value="1"/>
</dbReference>
<dbReference type="InterPro" id="IPR037068">
    <property type="entry name" value="DNA_primase_core_N_sf"/>
</dbReference>
<dbReference type="SMART" id="SM00493">
    <property type="entry name" value="TOPRIM"/>
    <property type="match status" value="1"/>
</dbReference>
<evidence type="ECO:0000256" key="12">
    <source>
        <dbReference type="HAMAP-Rule" id="MF_00974"/>
    </source>
</evidence>
<dbReference type="InterPro" id="IPR034151">
    <property type="entry name" value="TOPRIM_DnaG_bac"/>
</dbReference>
<dbReference type="SUPFAM" id="SSF56731">
    <property type="entry name" value="DNA primase core"/>
    <property type="match status" value="1"/>
</dbReference>
<evidence type="ECO:0000256" key="14">
    <source>
        <dbReference type="PIRSR" id="PIRSR002811-1"/>
    </source>
</evidence>
<dbReference type="Gene3D" id="3.90.980.10">
    <property type="entry name" value="DNA primase, catalytic core, N-terminal domain"/>
    <property type="match status" value="1"/>
</dbReference>
<keyword evidence="6 12" id="KW-0479">Metal-binding</keyword>
<evidence type="ECO:0000256" key="1">
    <source>
        <dbReference type="ARBA" id="ARBA00022478"/>
    </source>
</evidence>
<evidence type="ECO:0000256" key="6">
    <source>
        <dbReference type="ARBA" id="ARBA00022723"/>
    </source>
</evidence>
<dbReference type="HAMAP" id="MF_00974">
    <property type="entry name" value="DNA_primase_DnaG"/>
    <property type="match status" value="1"/>
</dbReference>
<dbReference type="EMBL" id="FNNG01000002">
    <property type="protein sequence ID" value="SDW37357.1"/>
    <property type="molecule type" value="Genomic_DNA"/>
</dbReference>
<dbReference type="InterPro" id="IPR019475">
    <property type="entry name" value="DNA_primase_DnaB-bd"/>
</dbReference>
<dbReference type="PIRSF" id="PIRSF002811">
    <property type="entry name" value="DnaG"/>
    <property type="match status" value="1"/>
</dbReference>
<dbReference type="FunFam" id="3.90.980.10:FF:000001">
    <property type="entry name" value="DNA primase"/>
    <property type="match status" value="1"/>
</dbReference>
<dbReference type="SMART" id="SM00400">
    <property type="entry name" value="ZnF_CHCC"/>
    <property type="match status" value="1"/>
</dbReference>
<dbReference type="GO" id="GO:0000428">
    <property type="term" value="C:DNA-directed RNA polymerase complex"/>
    <property type="evidence" value="ECO:0007669"/>
    <property type="project" value="UniProtKB-KW"/>
</dbReference>
<evidence type="ECO:0000256" key="2">
    <source>
        <dbReference type="ARBA" id="ARBA00022515"/>
    </source>
</evidence>
<dbReference type="GO" id="GO:1990077">
    <property type="term" value="C:primosome complex"/>
    <property type="evidence" value="ECO:0007669"/>
    <property type="project" value="UniProtKB-KW"/>
</dbReference>
<evidence type="ECO:0000256" key="9">
    <source>
        <dbReference type="ARBA" id="ARBA00022842"/>
    </source>
</evidence>
<proteinExistence type="inferred from homology"/>
<dbReference type="NCBIfam" id="TIGR01391">
    <property type="entry name" value="dnaG"/>
    <property type="match status" value="1"/>
</dbReference>
<evidence type="ECO:0000256" key="11">
    <source>
        <dbReference type="ARBA" id="ARBA00023163"/>
    </source>
</evidence>
<dbReference type="InterPro" id="IPR006171">
    <property type="entry name" value="TOPRIM_dom"/>
</dbReference>
<keyword evidence="9" id="KW-0460">Magnesium</keyword>
<comment type="cofactor">
    <cofactor evidence="12 13 14">
        <name>Zn(2+)</name>
        <dbReference type="ChEBI" id="CHEBI:29105"/>
    </cofactor>
    <text evidence="12 13 14">Binds 1 zinc ion per monomer.</text>
</comment>
<dbReference type="PROSITE" id="PS50880">
    <property type="entry name" value="TOPRIM"/>
    <property type="match status" value="1"/>
</dbReference>
<sequence>MSYNIDEELIERIHDTVDLIDVVSKYIQLKKTGSNYVGLCPFHNEKTPSFTISESKQLFHCFGCGEGGDVISFIMKIENLSFVEAVRFIAEQEGIPIMEKNPIDHKLKLQKDLLYEINREAAKFYYLNLGQNREALEYLGRRNLNKDIIKRFGLGYAPDKWDSLKNYLIKKGYEEEDIEKAGLIGKRKDNTGYYDKFRNRIMFPIIDGKGRVIGFGGRVLDQTMPKYLNSKDTLIFIKGNNLYGLNLIKRNFNLNKIILVEGYMDVISLYRNGIDYAVASLGTAFTSNQAKLLKRLNKEIYICYDSDNAGINATIKALNILDKEGLNPKVILLPKGHDPDDFINKMGLKEFEKLIDNAFNPIDYKILILRKKYNVNDIDGKIKFVKEVSVILRNINSPVEREIYIDKIAKEMEISEDAIKKEVLGNNYKNESSFSKDKYIIGRNRYNKSKIAPIKAVLEPAHLTAEKMLIRLMLESRSYYNIIKGYLNEEDFLNYESNILAKIIFDEYEKKVDLMKIANDFILVKLKQEKDLDYDLIYEIMDLNVGVLPENKNTLIKDLIKRIKISKLEMERKKILNEIKEIESKNVKDEGDVERFKLLCLELTKLDKELQSHT</sequence>
<comment type="function">
    <text evidence="12 13">RNA polymerase that catalyzes the synthesis of short RNA molecules used as primers for DNA polymerase during DNA replication.</text>
</comment>
<evidence type="ECO:0000259" key="15">
    <source>
        <dbReference type="PROSITE" id="PS50880"/>
    </source>
</evidence>
<name>A0A1H2T0P4_9FIRM</name>